<reference evidence="1 2" key="1">
    <citation type="submission" date="2010-08" db="EMBL/GenBank/DDBJ databases">
        <authorList>
            <person name="Weinstock G."/>
            <person name="Sodergren E."/>
            <person name="Clifton S."/>
            <person name="Fulton L."/>
            <person name="Fulton B."/>
            <person name="Courtney L."/>
            <person name="Fronick C."/>
            <person name="Harrison M."/>
            <person name="Strong C."/>
            <person name="Farmer C."/>
            <person name="Delahaunty K."/>
            <person name="Markovic C."/>
            <person name="Hall O."/>
            <person name="Minx P."/>
            <person name="Tomlinson C."/>
            <person name="Mitreva M."/>
            <person name="Hou S."/>
            <person name="Chen J."/>
            <person name="Wollam A."/>
            <person name="Pepin K.H."/>
            <person name="Johnson M."/>
            <person name="Bhonagiri V."/>
            <person name="Zhang X."/>
            <person name="Suruliraj S."/>
            <person name="Warren W."/>
            <person name="Chinwalla A."/>
            <person name="Mardis E.R."/>
            <person name="Wilson R.K."/>
        </authorList>
    </citation>
    <scope>NUCLEOTIDE SEQUENCE [LARGE SCALE GENOMIC DNA]</scope>
    <source>
        <strain evidence="1 2">KLE1255</strain>
    </source>
</reference>
<dbReference type="BioCyc" id="FCF748224-HMP:GTSS-650-MONOMER"/>
<dbReference type="HOGENOM" id="CLU_3168284_0_0_9"/>
<comment type="caution">
    <text evidence="1">The sequence shown here is derived from an EMBL/GenBank/DDBJ whole genome shotgun (WGS) entry which is preliminary data.</text>
</comment>
<evidence type="ECO:0000313" key="1">
    <source>
        <dbReference type="EMBL" id="EFQ07639.1"/>
    </source>
</evidence>
<protein>
    <submittedName>
        <fullName evidence="1">Uncharacterized protein</fullName>
    </submittedName>
</protein>
<organism evidence="1 2">
    <name type="scientific">Faecalibacterium cf. prausnitzii KLE1255</name>
    <dbReference type="NCBI Taxonomy" id="748224"/>
    <lineage>
        <taxon>Bacteria</taxon>
        <taxon>Bacillati</taxon>
        <taxon>Bacillota</taxon>
        <taxon>Clostridia</taxon>
        <taxon>Eubacteriales</taxon>
        <taxon>Oscillospiraceae</taxon>
        <taxon>Faecalibacterium</taxon>
    </lineage>
</organism>
<name>E2ZGP4_9FIRM</name>
<evidence type="ECO:0000313" key="2">
    <source>
        <dbReference type="Proteomes" id="UP000006028"/>
    </source>
</evidence>
<dbReference type="Proteomes" id="UP000006028">
    <property type="component" value="Unassembled WGS sequence"/>
</dbReference>
<accession>E2ZGP4</accession>
<dbReference type="AlphaFoldDB" id="E2ZGP4"/>
<proteinExistence type="predicted"/>
<gene>
    <name evidence="1" type="ORF">HMPREF9436_00830</name>
</gene>
<dbReference type="STRING" id="748224.HMPREF9436_00830"/>
<sequence length="47" mass="5644">MPKDAAFFCAVFCRKRLDRDYEMLYILVNEIYNTKAGSPNQEERWIP</sequence>
<dbReference type="EMBL" id="AECU01000082">
    <property type="protein sequence ID" value="EFQ07639.1"/>
    <property type="molecule type" value="Genomic_DNA"/>
</dbReference>